<proteinExistence type="predicted"/>
<name>A0A849AHK1_9MICO</name>
<dbReference type="InterPro" id="IPR006311">
    <property type="entry name" value="TAT_signal"/>
</dbReference>
<feature type="chain" id="PRO_5038744998" evidence="3">
    <location>
        <begin position="21"/>
        <end position="670"/>
    </location>
</feature>
<comment type="caution">
    <text evidence="5">The sequence shown here is derived from an EMBL/GenBank/DDBJ whole genome shotgun (WGS) entry which is preliminary data.</text>
</comment>
<evidence type="ECO:0000313" key="6">
    <source>
        <dbReference type="Proteomes" id="UP000557772"/>
    </source>
</evidence>
<keyword evidence="3" id="KW-0732">Signal</keyword>
<evidence type="ECO:0000259" key="4">
    <source>
        <dbReference type="PROSITE" id="PS50234"/>
    </source>
</evidence>
<evidence type="ECO:0000313" key="5">
    <source>
        <dbReference type="EMBL" id="NNG38668.1"/>
    </source>
</evidence>
<keyword evidence="2" id="KW-1133">Transmembrane helix</keyword>
<keyword evidence="6" id="KW-1185">Reference proteome</keyword>
<accession>A0A849AHK1</accession>
<reference evidence="5 6" key="1">
    <citation type="submission" date="2020-05" db="EMBL/GenBank/DDBJ databases">
        <title>Flexivirga sp. ID2601S isolated from air conditioner.</title>
        <authorList>
            <person name="Kim D.H."/>
        </authorList>
    </citation>
    <scope>NUCLEOTIDE SEQUENCE [LARGE SCALE GENOMIC DNA]</scope>
    <source>
        <strain evidence="5 6">ID2601S</strain>
    </source>
</reference>
<feature type="region of interest" description="Disordered" evidence="1">
    <location>
        <begin position="584"/>
        <end position="636"/>
    </location>
</feature>
<evidence type="ECO:0000256" key="1">
    <source>
        <dbReference type="SAM" id="MobiDB-lite"/>
    </source>
</evidence>
<protein>
    <submittedName>
        <fullName evidence="5">VWA domain-containing protein</fullName>
    </submittedName>
</protein>
<evidence type="ECO:0000256" key="2">
    <source>
        <dbReference type="SAM" id="Phobius"/>
    </source>
</evidence>
<gene>
    <name evidence="5" type="ORF">HJ588_05175</name>
</gene>
<feature type="region of interest" description="Disordered" evidence="1">
    <location>
        <begin position="231"/>
        <end position="255"/>
    </location>
</feature>
<dbReference type="AlphaFoldDB" id="A0A849AHK1"/>
<keyword evidence="2" id="KW-0812">Transmembrane</keyword>
<feature type="domain" description="VWFA" evidence="4">
    <location>
        <begin position="37"/>
        <end position="221"/>
    </location>
</feature>
<dbReference type="SUPFAM" id="SSF53300">
    <property type="entry name" value="vWA-like"/>
    <property type="match status" value="1"/>
</dbReference>
<feature type="compositionally biased region" description="Low complexity" evidence="1">
    <location>
        <begin position="232"/>
        <end position="244"/>
    </location>
</feature>
<feature type="compositionally biased region" description="Gly residues" evidence="1">
    <location>
        <begin position="587"/>
        <end position="596"/>
    </location>
</feature>
<dbReference type="InterPro" id="IPR002035">
    <property type="entry name" value="VWF_A"/>
</dbReference>
<dbReference type="InterPro" id="IPR036465">
    <property type="entry name" value="vWFA_dom_sf"/>
</dbReference>
<evidence type="ECO:0000256" key="3">
    <source>
        <dbReference type="SAM" id="SignalP"/>
    </source>
</evidence>
<dbReference type="Proteomes" id="UP000557772">
    <property type="component" value="Unassembled WGS sequence"/>
</dbReference>
<keyword evidence="2" id="KW-0472">Membrane</keyword>
<dbReference type="PROSITE" id="PS50234">
    <property type="entry name" value="VWFA"/>
    <property type="match status" value="1"/>
</dbReference>
<feature type="compositionally biased region" description="Low complexity" evidence="1">
    <location>
        <begin position="597"/>
        <end position="630"/>
    </location>
</feature>
<dbReference type="SMART" id="SM00327">
    <property type="entry name" value="VWA"/>
    <property type="match status" value="1"/>
</dbReference>
<feature type="transmembrane region" description="Helical" evidence="2">
    <location>
        <begin position="643"/>
        <end position="667"/>
    </location>
</feature>
<dbReference type="EMBL" id="JABENB010000001">
    <property type="protein sequence ID" value="NNG38668.1"/>
    <property type="molecule type" value="Genomic_DNA"/>
</dbReference>
<feature type="signal peptide" evidence="3">
    <location>
        <begin position="1"/>
        <end position="20"/>
    </location>
</feature>
<dbReference type="Gene3D" id="3.40.50.410">
    <property type="entry name" value="von Willebrand factor, type A domain"/>
    <property type="match status" value="1"/>
</dbReference>
<dbReference type="RefSeq" id="WP_171152696.1">
    <property type="nucleotide sequence ID" value="NZ_JABENB010000001.1"/>
</dbReference>
<dbReference type="Pfam" id="PF00092">
    <property type="entry name" value="VWA"/>
    <property type="match status" value="1"/>
</dbReference>
<organism evidence="5 6">
    <name type="scientific">Flexivirga aerilata</name>
    <dbReference type="NCBI Taxonomy" id="1656889"/>
    <lineage>
        <taxon>Bacteria</taxon>
        <taxon>Bacillati</taxon>
        <taxon>Actinomycetota</taxon>
        <taxon>Actinomycetes</taxon>
        <taxon>Micrococcales</taxon>
        <taxon>Dermacoccaceae</taxon>
        <taxon>Flexivirga</taxon>
    </lineage>
</organism>
<dbReference type="PROSITE" id="PS51318">
    <property type="entry name" value="TAT"/>
    <property type="match status" value="1"/>
</dbReference>
<sequence length="670" mass="66566">MSTSRIAALAAATATLSASATLGAVVVPAAHADPAGKLEIVLDASGSMADPAADGKPKIQAARQALTTMVNGMPDGSQVGMRVYGATQPPGRDTPAACSDSQQVVPVGALDKAKLNAAIGRYSPKGQTPTSYALKEAAKDLGSTGQRSIVLVSDGEATCSPDPCVTAKELARQGVDLRVDVVGFKVSEKARSQLQCISSATNGKYYDAADTSGLTSALQSAKNRALQPFSIGGTPVTGTPTSSGAPVIGPGRWTDKAPATGKTAKFYALKHTMPGSTFLVGVTSRPSAKDSQLRLQLKTPDGTSCGSTSPTASNNLFGRTLLTGALSSASPTSTSSKACASQDLNLSVSQTDWGDDAAGTPVEFDVVEVPAATNEGVLPREAEDATWQTMPAAGTPTPAAGGSGLPDATAVQAGSTSSFDLLPGETKFFKVPATWGQQVQAQATAEQNPAYGAGSYRNLSVSILSPAGGYVQSTLPKGMPDTGSGTLSNSSLVDDSGAMVGSATTPIRYTNGGSVYDRTEATSAPGDYYVAVALTTQSSEKPDTLRSPLKMTLQVATPGKAGEGAPAFAAGQRVKTPTGTVANVATGGTGGTGGTGSTATPSDSGAGSAAGSASATAGTSGDAGTEAGGAPREVSAGASETNWTLIGGLGGGAALLAALGTVAAVAMRRR</sequence>